<keyword evidence="2" id="KW-0547">Nucleotide-binding</keyword>
<protein>
    <submittedName>
        <fullName evidence="7">Protein kinase</fullName>
    </submittedName>
</protein>
<dbReference type="CDD" id="cd14014">
    <property type="entry name" value="STKc_PknB_like"/>
    <property type="match status" value="1"/>
</dbReference>
<keyword evidence="3 7" id="KW-0418">Kinase</keyword>
<evidence type="ECO:0000256" key="5">
    <source>
        <dbReference type="SAM" id="MobiDB-lite"/>
    </source>
</evidence>
<dbReference type="PROSITE" id="PS00109">
    <property type="entry name" value="PROTEIN_KINASE_TYR"/>
    <property type="match status" value="1"/>
</dbReference>
<keyword evidence="4" id="KW-0067">ATP-binding</keyword>
<dbReference type="InterPro" id="IPR008266">
    <property type="entry name" value="Tyr_kinase_AS"/>
</dbReference>
<evidence type="ECO:0000256" key="1">
    <source>
        <dbReference type="ARBA" id="ARBA00022679"/>
    </source>
</evidence>
<dbReference type="PANTHER" id="PTHR43289">
    <property type="entry name" value="MITOGEN-ACTIVATED PROTEIN KINASE KINASE KINASE 20-RELATED"/>
    <property type="match status" value="1"/>
</dbReference>
<dbReference type="EMBL" id="CP114029">
    <property type="protein sequence ID" value="WAP67478.1"/>
    <property type="molecule type" value="Genomic_DNA"/>
</dbReference>
<feature type="compositionally biased region" description="Basic and acidic residues" evidence="5">
    <location>
        <begin position="486"/>
        <end position="496"/>
    </location>
</feature>
<organism evidence="7 8">
    <name type="scientific">Jiella pelagia</name>
    <dbReference type="NCBI Taxonomy" id="2986949"/>
    <lineage>
        <taxon>Bacteria</taxon>
        <taxon>Pseudomonadati</taxon>
        <taxon>Pseudomonadota</taxon>
        <taxon>Alphaproteobacteria</taxon>
        <taxon>Hyphomicrobiales</taxon>
        <taxon>Aurantimonadaceae</taxon>
        <taxon>Jiella</taxon>
    </lineage>
</organism>
<evidence type="ECO:0000313" key="7">
    <source>
        <dbReference type="EMBL" id="WAP67478.1"/>
    </source>
</evidence>
<dbReference type="PANTHER" id="PTHR43289:SF34">
    <property type="entry name" value="SERINE_THREONINE-PROTEIN KINASE YBDM-RELATED"/>
    <property type="match status" value="1"/>
</dbReference>
<dbReference type="InterPro" id="IPR000719">
    <property type="entry name" value="Prot_kinase_dom"/>
</dbReference>
<reference evidence="7" key="1">
    <citation type="submission" date="2022-12" db="EMBL/GenBank/DDBJ databases">
        <title>Jiella pelagia sp. nov., isolated from phosphonate enriched culture of Northwest Pacific surface seawater.</title>
        <authorList>
            <person name="Shin D.Y."/>
            <person name="Hwang C.Y."/>
        </authorList>
    </citation>
    <scope>NUCLEOTIDE SEQUENCE</scope>
    <source>
        <strain evidence="7">HL-NP1</strain>
    </source>
</reference>
<dbReference type="RefSeq" id="WP_268879939.1">
    <property type="nucleotide sequence ID" value="NZ_CP114029.1"/>
</dbReference>
<dbReference type="Gene3D" id="3.30.200.20">
    <property type="entry name" value="Phosphorylase Kinase, domain 1"/>
    <property type="match status" value="1"/>
</dbReference>
<keyword evidence="1" id="KW-0808">Transferase</keyword>
<evidence type="ECO:0000256" key="4">
    <source>
        <dbReference type="ARBA" id="ARBA00022840"/>
    </source>
</evidence>
<evidence type="ECO:0000256" key="2">
    <source>
        <dbReference type="ARBA" id="ARBA00022741"/>
    </source>
</evidence>
<feature type="region of interest" description="Disordered" evidence="5">
    <location>
        <begin position="309"/>
        <end position="356"/>
    </location>
</feature>
<evidence type="ECO:0000256" key="3">
    <source>
        <dbReference type="ARBA" id="ARBA00022777"/>
    </source>
</evidence>
<dbReference type="SUPFAM" id="SSF56112">
    <property type="entry name" value="Protein kinase-like (PK-like)"/>
    <property type="match status" value="1"/>
</dbReference>
<feature type="domain" description="Protein kinase" evidence="6">
    <location>
        <begin position="37"/>
        <end position="294"/>
    </location>
</feature>
<feature type="compositionally biased region" description="Low complexity" evidence="5">
    <location>
        <begin position="411"/>
        <end position="423"/>
    </location>
</feature>
<keyword evidence="8" id="KW-1185">Reference proteome</keyword>
<dbReference type="GO" id="GO:0016301">
    <property type="term" value="F:kinase activity"/>
    <property type="evidence" value="ECO:0007669"/>
    <property type="project" value="UniProtKB-KW"/>
</dbReference>
<gene>
    <name evidence="7" type="ORF">OH818_18400</name>
</gene>
<sequence length="720" mass="76833">MADETLFGPGERGSAPRTETHRPAARLEPGTELNDTYVVEALLAAGGMGEVYRGRNLATGETVAIKVILPEFAGDPTFMRLFLREAETLARLTHDAIVRSHVMTIDRRLNRAYFAMEFVEGRSLKEIASERLMTPEAVRRLLLRLASGLDVAHRAGIVHRDLSPDNVILPEGDVERAKLIDFGIAKSARPGDKTILGDAFAGKDNFVSPEQLGDFGGNVTGRSDVYSLALVAVAALRGRPLDMGGSDFDRLDKRRRVPELADVPQPLRGLLERMLQPGPANRPAGMAEVCVALIDMEGELPGEGPVERGWHPGRSRGGALRAAPRHAGPGTEETPTGKRVAAASRPADRASRVPGSRGGRWMIVAACTLSALAILAGGLVWLWPDVVFPPSSEIADGGTPADLVAERNGAAPDEAADVDAPAPVQRPSDEAANRPQSQPVQAERAEPAATAEGDRQSMLGDPARPDGGGLGQLARPAPLEPSQKPDAPDHDGERQPDPSLPDAIGPLKDSGEALDDTARFVDFIQRFDGGSCFYAIPADVTDTAVRIEAYGGDVAPAERLLAEFQARFGIEPDIGFRPVTERQCAALDFATERRTEGFDRAAIALQSDVVASGETVRARIEGLGARDLTVLFVDGRGFVQDASAAARRRGETAELGLVAHLDGDAPEQHLMLVMTSKVPLGPLLPKLPAQAASVFARLDERLKQKAIGVSVNLKSLRIDR</sequence>
<name>A0ABY7BVU3_9HYPH</name>
<dbReference type="PROSITE" id="PS50011">
    <property type="entry name" value="PROTEIN_KINASE_DOM"/>
    <property type="match status" value="1"/>
</dbReference>
<feature type="region of interest" description="Disordered" evidence="5">
    <location>
        <begin position="411"/>
        <end position="511"/>
    </location>
</feature>
<evidence type="ECO:0000313" key="8">
    <source>
        <dbReference type="Proteomes" id="UP001164020"/>
    </source>
</evidence>
<evidence type="ECO:0000259" key="6">
    <source>
        <dbReference type="PROSITE" id="PS50011"/>
    </source>
</evidence>
<dbReference type="Proteomes" id="UP001164020">
    <property type="component" value="Chromosome"/>
</dbReference>
<dbReference type="Gene3D" id="1.10.510.10">
    <property type="entry name" value="Transferase(Phosphotransferase) domain 1"/>
    <property type="match status" value="1"/>
</dbReference>
<dbReference type="InterPro" id="IPR011009">
    <property type="entry name" value="Kinase-like_dom_sf"/>
</dbReference>
<proteinExistence type="predicted"/>
<dbReference type="Pfam" id="PF00069">
    <property type="entry name" value="Pkinase"/>
    <property type="match status" value="1"/>
</dbReference>
<accession>A0ABY7BVU3</accession>
<feature type="region of interest" description="Disordered" evidence="5">
    <location>
        <begin position="1"/>
        <end position="27"/>
    </location>
</feature>